<gene>
    <name evidence="1" type="ORF">MSEN_28900</name>
</gene>
<dbReference type="EMBL" id="BLKV01000002">
    <property type="protein sequence ID" value="GFG71170.1"/>
    <property type="molecule type" value="Genomic_DNA"/>
</dbReference>
<dbReference type="Proteomes" id="UP000465263">
    <property type="component" value="Unassembled WGS sequence"/>
</dbReference>
<dbReference type="AlphaFoldDB" id="A0A7I9XNN4"/>
<comment type="caution">
    <text evidence="1">The sequence shown here is derived from an EMBL/GenBank/DDBJ whole genome shotgun (WGS) entry which is preliminary data.</text>
</comment>
<sequence>MAVDWSKRGEYIAKRGMTPAIANEALADPDALVQVPDPASQSGVSDRTIGYSPTFGVLITVITVEDDGVVYGVNAWPSNRADTRKYERQE</sequence>
<accession>A0A7I9XNN4</accession>
<reference evidence="1 2" key="1">
    <citation type="journal article" date="2019" name="Emerg. Microbes Infect.">
        <title>Comprehensive subspecies identification of 175 nontuberculous mycobacteria species based on 7547 genomic profiles.</title>
        <authorList>
            <person name="Matsumoto Y."/>
            <person name="Kinjo T."/>
            <person name="Motooka D."/>
            <person name="Nabeya D."/>
            <person name="Jung N."/>
            <person name="Uechi K."/>
            <person name="Horii T."/>
            <person name="Iida T."/>
            <person name="Fujita J."/>
            <person name="Nakamura S."/>
        </authorList>
    </citation>
    <scope>NUCLEOTIDE SEQUENCE [LARGE SCALE GENOMIC DNA]</scope>
    <source>
        <strain evidence="1 2">JCM 16017</strain>
    </source>
</reference>
<dbReference type="OrthoDB" id="4630804at2"/>
<name>A0A7I9XNN4_9MYCO</name>
<protein>
    <submittedName>
        <fullName evidence="1">Uncharacterized protein</fullName>
    </submittedName>
</protein>
<organism evidence="1 2">
    <name type="scientific">Mycolicibacter senuensis</name>
    <dbReference type="NCBI Taxonomy" id="386913"/>
    <lineage>
        <taxon>Bacteria</taxon>
        <taxon>Bacillati</taxon>
        <taxon>Actinomycetota</taxon>
        <taxon>Actinomycetes</taxon>
        <taxon>Mycobacteriales</taxon>
        <taxon>Mycobacteriaceae</taxon>
        <taxon>Mycolicibacter</taxon>
    </lineage>
</organism>
<dbReference type="RefSeq" id="WP_085085436.1">
    <property type="nucleotide sequence ID" value="NZ_BLKV01000002.1"/>
</dbReference>
<keyword evidence="2" id="KW-1185">Reference proteome</keyword>
<proteinExistence type="predicted"/>
<evidence type="ECO:0000313" key="1">
    <source>
        <dbReference type="EMBL" id="GFG71170.1"/>
    </source>
</evidence>
<evidence type="ECO:0000313" key="2">
    <source>
        <dbReference type="Proteomes" id="UP000465263"/>
    </source>
</evidence>